<proteinExistence type="predicted"/>
<dbReference type="Pfam" id="PF03564">
    <property type="entry name" value="DUF1759"/>
    <property type="match status" value="1"/>
</dbReference>
<name>A0AAN8FXR0_TRICO</name>
<sequence>MTDSEEERAHLQYVQSYKDHTQLMKKAVSILHKSDEILNLIESELAGRHLTARTSHSVDHVHDYVEQPIQTRRTPVSHSQPQIQPACMMSIVDASLLSRLYLATFDGNLLEFPEIFSRYSTLIGDKAELDDTNKFSLLKSCLRGRALQSIQGLAITAANYHIALDIIKKDMIIRSRRGISCSVSLPSTTM</sequence>
<reference evidence="1 2" key="1">
    <citation type="submission" date="2019-10" db="EMBL/GenBank/DDBJ databases">
        <title>Assembly and Annotation for the nematode Trichostrongylus colubriformis.</title>
        <authorList>
            <person name="Martin J."/>
        </authorList>
    </citation>
    <scope>NUCLEOTIDE SEQUENCE [LARGE SCALE GENOMIC DNA]</scope>
    <source>
        <strain evidence="1">G859</strain>
        <tissue evidence="1">Whole worm</tissue>
    </source>
</reference>
<keyword evidence="2" id="KW-1185">Reference proteome</keyword>
<dbReference type="InterPro" id="IPR005312">
    <property type="entry name" value="DUF1759"/>
</dbReference>
<dbReference type="Proteomes" id="UP001331761">
    <property type="component" value="Unassembled WGS sequence"/>
</dbReference>
<dbReference type="AlphaFoldDB" id="A0AAN8FXR0"/>
<organism evidence="1 2">
    <name type="scientific">Trichostrongylus colubriformis</name>
    <name type="common">Black scour worm</name>
    <dbReference type="NCBI Taxonomy" id="6319"/>
    <lineage>
        <taxon>Eukaryota</taxon>
        <taxon>Metazoa</taxon>
        <taxon>Ecdysozoa</taxon>
        <taxon>Nematoda</taxon>
        <taxon>Chromadorea</taxon>
        <taxon>Rhabditida</taxon>
        <taxon>Rhabditina</taxon>
        <taxon>Rhabditomorpha</taxon>
        <taxon>Strongyloidea</taxon>
        <taxon>Trichostrongylidae</taxon>
        <taxon>Trichostrongylus</taxon>
    </lineage>
</organism>
<evidence type="ECO:0000313" key="2">
    <source>
        <dbReference type="Proteomes" id="UP001331761"/>
    </source>
</evidence>
<evidence type="ECO:0000313" key="1">
    <source>
        <dbReference type="EMBL" id="KAK5983277.1"/>
    </source>
</evidence>
<comment type="caution">
    <text evidence="1">The sequence shown here is derived from an EMBL/GenBank/DDBJ whole genome shotgun (WGS) entry which is preliminary data.</text>
</comment>
<gene>
    <name evidence="1" type="ORF">GCK32_007615</name>
</gene>
<dbReference type="EMBL" id="WIXE01004165">
    <property type="protein sequence ID" value="KAK5983277.1"/>
    <property type="molecule type" value="Genomic_DNA"/>
</dbReference>
<protein>
    <submittedName>
        <fullName evidence="1">Uncharacterized protein</fullName>
    </submittedName>
</protein>
<accession>A0AAN8FXR0</accession>